<dbReference type="CDD" id="cd06170">
    <property type="entry name" value="LuxR_C_like"/>
    <property type="match status" value="1"/>
</dbReference>
<evidence type="ECO:0000313" key="6">
    <source>
        <dbReference type="Proteomes" id="UP001235712"/>
    </source>
</evidence>
<dbReference type="Pfam" id="PF00196">
    <property type="entry name" value="GerE"/>
    <property type="match status" value="1"/>
</dbReference>
<dbReference type="Gene3D" id="1.10.10.10">
    <property type="entry name" value="Winged helix-like DNA-binding domain superfamily/Winged helix DNA-binding domain"/>
    <property type="match status" value="1"/>
</dbReference>
<dbReference type="SMART" id="SM00421">
    <property type="entry name" value="HTH_LUXR"/>
    <property type="match status" value="1"/>
</dbReference>
<keyword evidence="3" id="KW-0804">Transcription</keyword>
<dbReference type="SUPFAM" id="SSF46894">
    <property type="entry name" value="C-terminal effector domain of the bipartite response regulators"/>
    <property type="match status" value="1"/>
</dbReference>
<dbReference type="EMBL" id="JAUSQZ010000001">
    <property type="protein sequence ID" value="MDP9830958.1"/>
    <property type="molecule type" value="Genomic_DNA"/>
</dbReference>
<evidence type="ECO:0000256" key="1">
    <source>
        <dbReference type="ARBA" id="ARBA00023015"/>
    </source>
</evidence>
<dbReference type="InterPro" id="IPR036388">
    <property type="entry name" value="WH-like_DNA-bd_sf"/>
</dbReference>
<keyword evidence="1" id="KW-0805">Transcription regulation</keyword>
<accession>A0ABT9PE26</accession>
<dbReference type="InterPro" id="IPR039420">
    <property type="entry name" value="WalR-like"/>
</dbReference>
<evidence type="ECO:0000259" key="4">
    <source>
        <dbReference type="PROSITE" id="PS50043"/>
    </source>
</evidence>
<evidence type="ECO:0000256" key="3">
    <source>
        <dbReference type="ARBA" id="ARBA00023163"/>
    </source>
</evidence>
<comment type="caution">
    <text evidence="5">The sequence shown here is derived from an EMBL/GenBank/DDBJ whole genome shotgun (WGS) entry which is preliminary data.</text>
</comment>
<dbReference type="InterPro" id="IPR016032">
    <property type="entry name" value="Sig_transdc_resp-reg_C-effctor"/>
</dbReference>
<dbReference type="PROSITE" id="PS50043">
    <property type="entry name" value="HTH_LUXR_2"/>
    <property type="match status" value="1"/>
</dbReference>
<proteinExistence type="predicted"/>
<dbReference type="InterPro" id="IPR000792">
    <property type="entry name" value="Tscrpt_reg_LuxR_C"/>
</dbReference>
<feature type="domain" description="HTH luxR-type" evidence="4">
    <location>
        <begin position="112"/>
        <end position="177"/>
    </location>
</feature>
<evidence type="ECO:0000256" key="2">
    <source>
        <dbReference type="ARBA" id="ARBA00023125"/>
    </source>
</evidence>
<dbReference type="RefSeq" id="WP_307250265.1">
    <property type="nucleotide sequence ID" value="NZ_JAUSQZ010000001.1"/>
</dbReference>
<protein>
    <submittedName>
        <fullName evidence="5">DNA-binding CsgD family transcriptional regulator</fullName>
    </submittedName>
</protein>
<dbReference type="Proteomes" id="UP001235712">
    <property type="component" value="Unassembled WGS sequence"/>
</dbReference>
<keyword evidence="6" id="KW-1185">Reference proteome</keyword>
<sequence length="179" mass="19250">MTTVVIEAPDQLSEYAVATLLKPDSAIRVLPAAQRTRADVLVIVASSLTDVLKRRGEALRRPCVLILEEADGDPGADPAGVLLRSEATPELLAARIRQAARGAGRVRVASAGAGAGPALDERERTILRMLAEGLEVPEIATRMNYSEGNVKRILSLLMNRLGLSNRWQAVAYAFRADLI</sequence>
<organism evidence="5 6">
    <name type="scientific">Kineosporia succinea</name>
    <dbReference type="NCBI Taxonomy" id="84632"/>
    <lineage>
        <taxon>Bacteria</taxon>
        <taxon>Bacillati</taxon>
        <taxon>Actinomycetota</taxon>
        <taxon>Actinomycetes</taxon>
        <taxon>Kineosporiales</taxon>
        <taxon>Kineosporiaceae</taxon>
        <taxon>Kineosporia</taxon>
    </lineage>
</organism>
<reference evidence="5 6" key="1">
    <citation type="submission" date="2023-07" db="EMBL/GenBank/DDBJ databases">
        <title>Sequencing the genomes of 1000 actinobacteria strains.</title>
        <authorList>
            <person name="Klenk H.-P."/>
        </authorList>
    </citation>
    <scope>NUCLEOTIDE SEQUENCE [LARGE SCALE GENOMIC DNA]</scope>
    <source>
        <strain evidence="5 6">DSM 44388</strain>
    </source>
</reference>
<gene>
    <name evidence="5" type="ORF">J2S57_006707</name>
</gene>
<evidence type="ECO:0000313" key="5">
    <source>
        <dbReference type="EMBL" id="MDP9830958.1"/>
    </source>
</evidence>
<keyword evidence="2 5" id="KW-0238">DNA-binding</keyword>
<dbReference type="GO" id="GO:0003677">
    <property type="term" value="F:DNA binding"/>
    <property type="evidence" value="ECO:0007669"/>
    <property type="project" value="UniProtKB-KW"/>
</dbReference>
<dbReference type="PANTHER" id="PTHR43214">
    <property type="entry name" value="TWO-COMPONENT RESPONSE REGULATOR"/>
    <property type="match status" value="1"/>
</dbReference>
<name>A0ABT9PE26_9ACTN</name>
<dbReference type="PANTHER" id="PTHR43214:SF24">
    <property type="entry name" value="TRANSCRIPTIONAL REGULATORY PROTEIN NARL-RELATED"/>
    <property type="match status" value="1"/>
</dbReference>